<comment type="similarity">
    <text evidence="2">Belongs to the Nudix hydrolase family.</text>
</comment>
<dbReference type="OrthoDB" id="9008185at2"/>
<dbReference type="Gene3D" id="3.90.79.10">
    <property type="entry name" value="Nucleoside Triphosphate Pyrophosphohydrolase"/>
    <property type="match status" value="1"/>
</dbReference>
<dbReference type="GO" id="GO:0005737">
    <property type="term" value="C:cytoplasm"/>
    <property type="evidence" value="ECO:0007669"/>
    <property type="project" value="TreeGrafter"/>
</dbReference>
<evidence type="ECO:0000259" key="6">
    <source>
        <dbReference type="PROSITE" id="PS51462"/>
    </source>
</evidence>
<dbReference type="InterPro" id="IPR000086">
    <property type="entry name" value="NUDIX_hydrolase_dom"/>
</dbReference>
<dbReference type="Proteomes" id="UP000295418">
    <property type="component" value="Unassembled WGS sequence"/>
</dbReference>
<dbReference type="AlphaFoldDB" id="A0A4R4ELU0"/>
<keyword evidence="4" id="KW-0378">Hydrolase</keyword>
<dbReference type="PANTHER" id="PTHR43758:SF2">
    <property type="entry name" value="OXIDIZED PURINE NUCLEOSIDE TRIPHOSPHATE HYDROLASE"/>
    <property type="match status" value="1"/>
</dbReference>
<sequence length="161" mass="19100">MTSKHSDIKVVMYTMCIVQDEDRILLINRPEKLGIPGWIGPGGKVDFPESLTEGAIREVREETGLIVKDLIYKGLDEYVDPQKNHRYMVFNYITKTFEGELLENPPEGELKWIPIDEVMDYPMQSWFKRRLPFFFEEGTFEIYEIWDEEEQRTIKESVKRT</sequence>
<keyword evidence="8" id="KW-1185">Reference proteome</keyword>
<dbReference type="InterPro" id="IPR020084">
    <property type="entry name" value="NUDIX_hydrolase_CS"/>
</dbReference>
<protein>
    <submittedName>
        <fullName evidence="7">8-oxo-dGTP diphosphatase</fullName>
    </submittedName>
</protein>
<keyword evidence="5" id="KW-0460">Magnesium</keyword>
<evidence type="ECO:0000256" key="5">
    <source>
        <dbReference type="ARBA" id="ARBA00022842"/>
    </source>
</evidence>
<feature type="domain" description="Nudix hydrolase" evidence="6">
    <location>
        <begin position="3"/>
        <end position="136"/>
    </location>
</feature>
<proteinExistence type="inferred from homology"/>
<gene>
    <name evidence="7" type="ORF">E0485_05315</name>
</gene>
<comment type="caution">
    <text evidence="7">The sequence shown here is derived from an EMBL/GenBank/DDBJ whole genome shotgun (WGS) entry which is preliminary data.</text>
</comment>
<comment type="cofactor">
    <cofactor evidence="1">
        <name>Mg(2+)</name>
        <dbReference type="ChEBI" id="CHEBI:18420"/>
    </cofactor>
</comment>
<dbReference type="PANTHER" id="PTHR43758">
    <property type="entry name" value="7,8-DIHYDRO-8-OXOGUANINE TRIPHOSPHATASE"/>
    <property type="match status" value="1"/>
</dbReference>
<evidence type="ECO:0000256" key="2">
    <source>
        <dbReference type="ARBA" id="ARBA00005582"/>
    </source>
</evidence>
<evidence type="ECO:0000256" key="4">
    <source>
        <dbReference type="ARBA" id="ARBA00022801"/>
    </source>
</evidence>
<evidence type="ECO:0000256" key="3">
    <source>
        <dbReference type="ARBA" id="ARBA00022723"/>
    </source>
</evidence>
<evidence type="ECO:0000313" key="7">
    <source>
        <dbReference type="EMBL" id="TCZ79288.1"/>
    </source>
</evidence>
<name>A0A4R4ELU0_9BACL</name>
<dbReference type="RefSeq" id="WP_132416944.1">
    <property type="nucleotide sequence ID" value="NZ_SKFG01000003.1"/>
</dbReference>
<dbReference type="EMBL" id="SKFG01000003">
    <property type="protein sequence ID" value="TCZ79288.1"/>
    <property type="molecule type" value="Genomic_DNA"/>
</dbReference>
<dbReference type="SUPFAM" id="SSF55811">
    <property type="entry name" value="Nudix"/>
    <property type="match status" value="1"/>
</dbReference>
<dbReference type="Pfam" id="PF00293">
    <property type="entry name" value="NUDIX"/>
    <property type="match status" value="1"/>
</dbReference>
<dbReference type="PROSITE" id="PS51462">
    <property type="entry name" value="NUDIX"/>
    <property type="match status" value="1"/>
</dbReference>
<dbReference type="PROSITE" id="PS00893">
    <property type="entry name" value="NUDIX_BOX"/>
    <property type="match status" value="1"/>
</dbReference>
<evidence type="ECO:0000313" key="8">
    <source>
        <dbReference type="Proteomes" id="UP000295418"/>
    </source>
</evidence>
<organism evidence="7 8">
    <name type="scientific">Paenibacillus albiflavus</name>
    <dbReference type="NCBI Taxonomy" id="2545760"/>
    <lineage>
        <taxon>Bacteria</taxon>
        <taxon>Bacillati</taxon>
        <taxon>Bacillota</taxon>
        <taxon>Bacilli</taxon>
        <taxon>Bacillales</taxon>
        <taxon>Paenibacillaceae</taxon>
        <taxon>Paenibacillus</taxon>
    </lineage>
</organism>
<dbReference type="InterPro" id="IPR015797">
    <property type="entry name" value="NUDIX_hydrolase-like_dom_sf"/>
</dbReference>
<keyword evidence="3" id="KW-0479">Metal-binding</keyword>
<reference evidence="7 8" key="1">
    <citation type="submission" date="2019-03" db="EMBL/GenBank/DDBJ databases">
        <authorList>
            <person name="Kim M.K.M."/>
        </authorList>
    </citation>
    <scope>NUCLEOTIDE SEQUENCE [LARGE SCALE GENOMIC DNA]</scope>
    <source>
        <strain evidence="7 8">18JY21-1</strain>
    </source>
</reference>
<dbReference type="GO" id="GO:0016818">
    <property type="term" value="F:hydrolase activity, acting on acid anhydrides, in phosphorus-containing anhydrides"/>
    <property type="evidence" value="ECO:0007669"/>
    <property type="project" value="TreeGrafter"/>
</dbReference>
<accession>A0A4R4ELU0</accession>
<evidence type="ECO:0000256" key="1">
    <source>
        <dbReference type="ARBA" id="ARBA00001946"/>
    </source>
</evidence>
<dbReference type="GO" id="GO:0046872">
    <property type="term" value="F:metal ion binding"/>
    <property type="evidence" value="ECO:0007669"/>
    <property type="project" value="UniProtKB-KW"/>
</dbReference>